<accession>H2YX01</accession>
<evidence type="ECO:0000313" key="3">
    <source>
        <dbReference type="Proteomes" id="UP000007875"/>
    </source>
</evidence>
<name>H2YX01_CIOSA</name>
<feature type="compositionally biased region" description="Low complexity" evidence="1">
    <location>
        <begin position="41"/>
        <end position="67"/>
    </location>
</feature>
<organism evidence="2 3">
    <name type="scientific">Ciona savignyi</name>
    <name type="common">Pacific transparent sea squirt</name>
    <dbReference type="NCBI Taxonomy" id="51511"/>
    <lineage>
        <taxon>Eukaryota</taxon>
        <taxon>Metazoa</taxon>
        <taxon>Chordata</taxon>
        <taxon>Tunicata</taxon>
        <taxon>Ascidiacea</taxon>
        <taxon>Phlebobranchia</taxon>
        <taxon>Cionidae</taxon>
        <taxon>Ciona</taxon>
    </lineage>
</organism>
<reference evidence="2" key="3">
    <citation type="submission" date="2025-09" db="UniProtKB">
        <authorList>
            <consortium name="Ensembl"/>
        </authorList>
    </citation>
    <scope>IDENTIFICATION</scope>
</reference>
<dbReference type="GO" id="GO:0120212">
    <property type="term" value="C:sperm head-tail coupling apparatus"/>
    <property type="evidence" value="ECO:0007669"/>
    <property type="project" value="InterPro"/>
</dbReference>
<evidence type="ECO:0000256" key="1">
    <source>
        <dbReference type="SAM" id="MobiDB-lite"/>
    </source>
</evidence>
<protein>
    <submittedName>
        <fullName evidence="2">Uncharacterized protein</fullName>
    </submittedName>
</protein>
<dbReference type="PANTHER" id="PTHR16435:SF6">
    <property type="entry name" value="IP09370P"/>
    <property type="match status" value="1"/>
</dbReference>
<dbReference type="InParanoid" id="H2YX01"/>
<dbReference type="AlphaFoldDB" id="H2YX01"/>
<dbReference type="InterPro" id="IPR042769">
    <property type="entry name" value="SPATA6_fam"/>
</dbReference>
<dbReference type="HOGENOM" id="CLU_085741_0_0_1"/>
<evidence type="ECO:0000313" key="2">
    <source>
        <dbReference type="Ensembl" id="ENSCSAVP00000009862.1"/>
    </source>
</evidence>
<keyword evidence="3" id="KW-1185">Reference proteome</keyword>
<reference evidence="2" key="2">
    <citation type="submission" date="2025-08" db="UniProtKB">
        <authorList>
            <consortium name="Ensembl"/>
        </authorList>
    </citation>
    <scope>IDENTIFICATION</scope>
</reference>
<dbReference type="Proteomes" id="UP000007875">
    <property type="component" value="Unassembled WGS sequence"/>
</dbReference>
<reference evidence="3" key="1">
    <citation type="submission" date="2003-08" db="EMBL/GenBank/DDBJ databases">
        <authorList>
            <person name="Birren B."/>
            <person name="Nusbaum C."/>
            <person name="Abebe A."/>
            <person name="Abouelleil A."/>
            <person name="Adekoya E."/>
            <person name="Ait-zahra M."/>
            <person name="Allen N."/>
            <person name="Allen T."/>
            <person name="An P."/>
            <person name="Anderson M."/>
            <person name="Anderson S."/>
            <person name="Arachchi H."/>
            <person name="Armbruster J."/>
            <person name="Bachantsang P."/>
            <person name="Baldwin J."/>
            <person name="Barry A."/>
            <person name="Bayul T."/>
            <person name="Blitshsteyn B."/>
            <person name="Bloom T."/>
            <person name="Blye J."/>
            <person name="Boguslavskiy L."/>
            <person name="Borowsky M."/>
            <person name="Boukhgalter B."/>
            <person name="Brunache A."/>
            <person name="Butler J."/>
            <person name="Calixte N."/>
            <person name="Calvo S."/>
            <person name="Camarata J."/>
            <person name="Campo K."/>
            <person name="Chang J."/>
            <person name="Cheshatsang Y."/>
            <person name="Citroen M."/>
            <person name="Collymore A."/>
            <person name="Considine T."/>
            <person name="Cook A."/>
            <person name="Cooke P."/>
            <person name="Corum B."/>
            <person name="Cuomo C."/>
            <person name="David R."/>
            <person name="Dawoe T."/>
            <person name="Degray S."/>
            <person name="Dodge S."/>
            <person name="Dooley K."/>
            <person name="Dorje P."/>
            <person name="Dorjee K."/>
            <person name="Dorris L."/>
            <person name="Duffey N."/>
            <person name="Dupes A."/>
            <person name="Elkins T."/>
            <person name="Engels R."/>
            <person name="Erickson J."/>
            <person name="Farina A."/>
            <person name="Faro S."/>
            <person name="Ferreira P."/>
            <person name="Fischer H."/>
            <person name="Fitzgerald M."/>
            <person name="Foley K."/>
            <person name="Gage D."/>
            <person name="Galagan J."/>
            <person name="Gearin G."/>
            <person name="Gnerre S."/>
            <person name="Gnirke A."/>
            <person name="Goyette A."/>
            <person name="Graham J."/>
            <person name="Grandbois E."/>
            <person name="Gyaltsen K."/>
            <person name="Hafez N."/>
            <person name="Hagopian D."/>
            <person name="Hagos B."/>
            <person name="Hall J."/>
            <person name="Hatcher B."/>
            <person name="Heller A."/>
            <person name="Higgins H."/>
            <person name="Honan T."/>
            <person name="Horn A."/>
            <person name="Houde N."/>
            <person name="Hughes L."/>
            <person name="Hulme W."/>
            <person name="Husby E."/>
            <person name="Iliev I."/>
            <person name="Jaffe D."/>
            <person name="Jones C."/>
            <person name="Kamal M."/>
            <person name="Kamat A."/>
            <person name="Kamvysselis M."/>
            <person name="Karlsson E."/>
            <person name="Kells C."/>
            <person name="Kieu A."/>
            <person name="Kisner P."/>
            <person name="Kodira C."/>
            <person name="Kulbokas E."/>
            <person name="Labutti K."/>
            <person name="Lama D."/>
            <person name="Landers T."/>
            <person name="Leger J."/>
            <person name="Levine S."/>
            <person name="Lewis D."/>
            <person name="Lewis T."/>
            <person name="Lindblad-toh K."/>
            <person name="Liu X."/>
            <person name="Lokyitsang T."/>
            <person name="Lokyitsang Y."/>
            <person name="Lucien O."/>
            <person name="Lui A."/>
            <person name="Ma L.J."/>
            <person name="Mabbitt R."/>
            <person name="Macdonald J."/>
            <person name="Maclean C."/>
            <person name="Major J."/>
            <person name="Manning J."/>
            <person name="Marabella R."/>
            <person name="Maru K."/>
            <person name="Matthews C."/>
            <person name="Mauceli E."/>
            <person name="Mccarthy M."/>
            <person name="Mcdonough S."/>
            <person name="Mcghee T."/>
            <person name="Meldrim J."/>
            <person name="Meneus L."/>
            <person name="Mesirov J."/>
            <person name="Mihalev A."/>
            <person name="Mihova T."/>
            <person name="Mikkelsen T."/>
            <person name="Mlenga V."/>
            <person name="Moru K."/>
            <person name="Mozes J."/>
            <person name="Mulrain L."/>
            <person name="Munson G."/>
            <person name="Naylor J."/>
            <person name="Newes C."/>
            <person name="Nguyen C."/>
            <person name="Nguyen N."/>
            <person name="Nguyen T."/>
            <person name="Nicol R."/>
            <person name="Nielsen C."/>
            <person name="Nizzari M."/>
            <person name="Norbu C."/>
            <person name="Norbu N."/>
            <person name="O'donnell P."/>
            <person name="Okoawo O."/>
            <person name="O'leary S."/>
            <person name="Omotosho B."/>
            <person name="O'neill K."/>
            <person name="Osman S."/>
            <person name="Parker S."/>
            <person name="Perrin D."/>
            <person name="Phunkhang P."/>
            <person name="Piqani B."/>
            <person name="Purcell S."/>
            <person name="Rachupka T."/>
            <person name="Ramasamy U."/>
            <person name="Rameau R."/>
            <person name="Ray V."/>
            <person name="Raymond C."/>
            <person name="Retta R."/>
            <person name="Richardson S."/>
            <person name="Rise C."/>
            <person name="Rodriguez J."/>
            <person name="Rogers J."/>
            <person name="Rogov P."/>
            <person name="Rutman M."/>
            <person name="Schupbach R."/>
            <person name="Seaman C."/>
            <person name="Settipalli S."/>
            <person name="Sharpe T."/>
            <person name="Sheridan J."/>
            <person name="Sherpa N."/>
            <person name="Shi J."/>
            <person name="Smirnov S."/>
            <person name="Smith C."/>
            <person name="Sougnez C."/>
            <person name="Spencer B."/>
            <person name="Stalker J."/>
            <person name="Stange-thomann N."/>
            <person name="Stavropoulos S."/>
            <person name="Stetson K."/>
            <person name="Stone C."/>
            <person name="Stone S."/>
            <person name="Stubbs M."/>
            <person name="Talamas J."/>
            <person name="Tchuinga P."/>
            <person name="Tenzing P."/>
            <person name="Tesfaye S."/>
            <person name="Theodore J."/>
            <person name="Thoulutsang Y."/>
            <person name="Topham K."/>
            <person name="Towey S."/>
            <person name="Tsamla T."/>
            <person name="Tsomo N."/>
            <person name="Vallee D."/>
            <person name="Vassiliev H."/>
            <person name="Venkataraman V."/>
            <person name="Vinson J."/>
            <person name="Vo A."/>
            <person name="Wade C."/>
            <person name="Wang S."/>
            <person name="Wangchuk T."/>
            <person name="Wangdi T."/>
            <person name="Whittaker C."/>
            <person name="Wilkinson J."/>
            <person name="Wu Y."/>
            <person name="Wyman D."/>
            <person name="Yadav S."/>
            <person name="Yang S."/>
            <person name="Yang X."/>
            <person name="Yeager S."/>
            <person name="Yee E."/>
            <person name="Young G."/>
            <person name="Zainoun J."/>
            <person name="Zembeck L."/>
            <person name="Zimmer A."/>
            <person name="Zody M."/>
            <person name="Lander E."/>
        </authorList>
    </citation>
    <scope>NUCLEOTIDE SEQUENCE [LARGE SCALE GENOMIC DNA]</scope>
</reference>
<feature type="compositionally biased region" description="Basic and acidic residues" evidence="1">
    <location>
        <begin position="71"/>
        <end position="86"/>
    </location>
</feature>
<sequence length="214" mass="24601">SKSPTRRRQTAGRPKRLSTNDDNYCTERHGSEDTDEIIDNSLLRQRLRSPISSRPSSARSAPESTPRPLTPKRDLSFSDADLDKNGSRFSNSKLTPSSILFRTSLRDRFTANESPYEKIRDRVRGLLTSPRATQIVNASVKDADEKYWRRRSQSPSPRSAHDNPSNRNRVYLGNGEYWDKMADENPSQPRREVLEESIDQIYDDIYNKVKRVSA</sequence>
<dbReference type="GeneTree" id="ENSGT00660000096658"/>
<dbReference type="PANTHER" id="PTHR16435">
    <property type="entry name" value="SPERMATOGENESIS-ASSOCIATED PROTEIN 6 SPATA6"/>
    <property type="match status" value="1"/>
</dbReference>
<dbReference type="GO" id="GO:0032027">
    <property type="term" value="F:myosin light chain binding"/>
    <property type="evidence" value="ECO:0007669"/>
    <property type="project" value="InterPro"/>
</dbReference>
<feature type="region of interest" description="Disordered" evidence="1">
    <location>
        <begin position="146"/>
        <end position="171"/>
    </location>
</feature>
<feature type="region of interest" description="Disordered" evidence="1">
    <location>
        <begin position="1"/>
        <end position="94"/>
    </location>
</feature>
<dbReference type="Ensembl" id="ENSCSAVT00000009980.1">
    <property type="protein sequence ID" value="ENSCSAVP00000009862.1"/>
    <property type="gene ID" value="ENSCSAVG00000005797.1"/>
</dbReference>
<proteinExistence type="predicted"/>
<feature type="compositionally biased region" description="Basic residues" evidence="1">
    <location>
        <begin position="1"/>
        <end position="16"/>
    </location>
</feature>
<dbReference type="GO" id="GO:0007283">
    <property type="term" value="P:spermatogenesis"/>
    <property type="evidence" value="ECO:0007669"/>
    <property type="project" value="InterPro"/>
</dbReference>